<accession>A0A1B6DF22</accession>
<evidence type="ECO:0000313" key="3">
    <source>
        <dbReference type="EMBL" id="JAS24277.1"/>
    </source>
</evidence>
<name>A0A1B6DF22_9HEMI</name>
<dbReference type="PANTHER" id="PTHR33538">
    <property type="entry name" value="PROTEIN GAMETE EXPRESSED 1"/>
    <property type="match status" value="1"/>
</dbReference>
<dbReference type="PANTHER" id="PTHR33538:SF1">
    <property type="entry name" value="PROTEIN BRAMBLEBERRY"/>
    <property type="match status" value="1"/>
</dbReference>
<evidence type="ECO:0008006" key="5">
    <source>
        <dbReference type="Google" id="ProtNLM"/>
    </source>
</evidence>
<evidence type="ECO:0000256" key="1">
    <source>
        <dbReference type="SAM" id="MobiDB-lite"/>
    </source>
</evidence>
<gene>
    <name evidence="4" type="ORF">g.36043</name>
    <name evidence="3" type="ORF">g.36044</name>
</gene>
<evidence type="ECO:0000256" key="2">
    <source>
        <dbReference type="SAM" id="Phobius"/>
    </source>
</evidence>
<proteinExistence type="predicted"/>
<keyword evidence="2" id="KW-0812">Transmembrane</keyword>
<feature type="region of interest" description="Disordered" evidence="1">
    <location>
        <begin position="501"/>
        <end position="549"/>
    </location>
</feature>
<keyword evidence="2" id="KW-0472">Membrane</keyword>
<keyword evidence="2" id="KW-1133">Transmembrane helix</keyword>
<dbReference type="EMBL" id="GEDC01011366">
    <property type="protein sequence ID" value="JAS25932.1"/>
    <property type="molecule type" value="Transcribed_RNA"/>
</dbReference>
<feature type="transmembrane region" description="Helical" evidence="2">
    <location>
        <begin position="371"/>
        <end position="389"/>
    </location>
</feature>
<dbReference type="InterPro" id="IPR040346">
    <property type="entry name" value="GEX1/Brambleberry"/>
</dbReference>
<dbReference type="AlphaFoldDB" id="A0A1B6DF22"/>
<feature type="transmembrane region" description="Helical" evidence="2">
    <location>
        <begin position="418"/>
        <end position="442"/>
    </location>
</feature>
<evidence type="ECO:0000313" key="4">
    <source>
        <dbReference type="EMBL" id="JAS25932.1"/>
    </source>
</evidence>
<organism evidence="3">
    <name type="scientific">Clastoptera arizonana</name>
    <name type="common">Arizona spittle bug</name>
    <dbReference type="NCBI Taxonomy" id="38151"/>
    <lineage>
        <taxon>Eukaryota</taxon>
        <taxon>Metazoa</taxon>
        <taxon>Ecdysozoa</taxon>
        <taxon>Arthropoda</taxon>
        <taxon>Hexapoda</taxon>
        <taxon>Insecta</taxon>
        <taxon>Pterygota</taxon>
        <taxon>Neoptera</taxon>
        <taxon>Paraneoptera</taxon>
        <taxon>Hemiptera</taxon>
        <taxon>Auchenorrhyncha</taxon>
        <taxon>Cercopoidea</taxon>
        <taxon>Clastopteridae</taxon>
        <taxon>Clastoptera</taxon>
    </lineage>
</organism>
<feature type="transmembrane region" description="Helical" evidence="2">
    <location>
        <begin position="394"/>
        <end position="412"/>
    </location>
</feature>
<protein>
    <recommendedName>
        <fullName evidence="5">Protein brambleberry</fullName>
    </recommendedName>
</protein>
<sequence length="581" mass="65999">MTNIKIVTFILILLVYQITCASIFEWLGLGLSSDKNPSSTVHLKDGTPLIPIPFEELSPEEKFLQEAKKYTSLQLSQLDSCQHKLIMKIQTSCGGITEEDLAKLSVQLLNCQSETEGRTLFSCTDKMNLKDCTSKMDSDTWNAYLLMNNRARAVCYAARQQQFRASSEMTVNKLMTTAHKQIESIDQLQALQNQIGDAAETVLTTFLSSQKNLIEQESVLRIAHESIRNAVARNFNQLKEERGIINTGRTELLQMVHELGNKLDIAQRQVQDQSVASKSYHEEVIDDLETIAYRADRIWHKIDEGSKLLLQQQKVSTIKYEESLRNLERINITVCYLLDLFERTQSQLDLRLRWIIDIMGDTEEELDRTMFLLQHLVFLTSGMIFIVFLQASPLTRFTLLILVCGNIIIYKLSPLYEAVSFVSLTGIVVSIMLGEILFRVIYCKRIKERSNIDKNRFATGSQKSNVTLQPANGLDSLLNKTANIGTNNCSQYTFKRFSKPSSEYSHKSESDSRRSETSDEDEGYSGLHQKRNLSLKSLTSPNSSRSGTPSYTVCKSLCRNGQLCRNTASKNGDYCFRHIKS</sequence>
<feature type="compositionally biased region" description="Polar residues" evidence="1">
    <location>
        <begin position="534"/>
        <end position="549"/>
    </location>
</feature>
<reference evidence="3" key="1">
    <citation type="submission" date="2015-12" db="EMBL/GenBank/DDBJ databases">
        <title>De novo transcriptome assembly of four potential Pierce s Disease insect vectors from Arizona vineyards.</title>
        <authorList>
            <person name="Tassone E.E."/>
        </authorList>
    </citation>
    <scope>NUCLEOTIDE SEQUENCE</scope>
</reference>
<feature type="compositionally biased region" description="Basic and acidic residues" evidence="1">
    <location>
        <begin position="504"/>
        <end position="517"/>
    </location>
</feature>
<dbReference type="EMBL" id="GEDC01013021">
    <property type="protein sequence ID" value="JAS24277.1"/>
    <property type="molecule type" value="Transcribed_RNA"/>
</dbReference>